<dbReference type="AlphaFoldDB" id="A0A4S9X1I9"/>
<dbReference type="Proteomes" id="UP000309734">
    <property type="component" value="Unassembled WGS sequence"/>
</dbReference>
<name>A0A4S9X1I9_AURPU</name>
<organism evidence="1 2">
    <name type="scientific">Aureobasidium pullulans</name>
    <name type="common">Black yeast</name>
    <name type="synonym">Pullularia pullulans</name>
    <dbReference type="NCBI Taxonomy" id="5580"/>
    <lineage>
        <taxon>Eukaryota</taxon>
        <taxon>Fungi</taxon>
        <taxon>Dikarya</taxon>
        <taxon>Ascomycota</taxon>
        <taxon>Pezizomycotina</taxon>
        <taxon>Dothideomycetes</taxon>
        <taxon>Dothideomycetidae</taxon>
        <taxon>Dothideales</taxon>
        <taxon>Saccotheciaceae</taxon>
        <taxon>Aureobasidium</taxon>
    </lineage>
</organism>
<reference evidence="1 2" key="1">
    <citation type="submission" date="2018-10" db="EMBL/GenBank/DDBJ databases">
        <title>Fifty Aureobasidium pullulans genomes reveal a recombining polyextremotolerant generalist.</title>
        <authorList>
            <person name="Gostincar C."/>
            <person name="Turk M."/>
            <person name="Zajc J."/>
            <person name="Gunde-Cimerman N."/>
        </authorList>
    </citation>
    <scope>NUCLEOTIDE SEQUENCE [LARGE SCALE GENOMIC DNA]</scope>
    <source>
        <strain evidence="1 2">EXF-3519</strain>
    </source>
</reference>
<protein>
    <submittedName>
        <fullName evidence="1">Uncharacterized protein</fullName>
    </submittedName>
</protein>
<dbReference type="EMBL" id="QZBS01000120">
    <property type="protein sequence ID" value="THZ72525.1"/>
    <property type="molecule type" value="Genomic_DNA"/>
</dbReference>
<accession>A0A4S9X1I9</accession>
<gene>
    <name evidence="1" type="ORF">D6C85_04633</name>
</gene>
<evidence type="ECO:0000313" key="2">
    <source>
        <dbReference type="Proteomes" id="UP000309734"/>
    </source>
</evidence>
<proteinExistence type="predicted"/>
<sequence>MRARLHSERGRRGGHTLRPLRLDEHEIRRSNVNRRDDWDFERDTAFAMDCLLPWTKELLDSGGRPTIDSFEAFRWLDTRAPGVYACLAIKKDKSGRIIAVHMKVGCAWASLPSQNSPFHIFIQTTDPDQEDLELKWLTLAVGMPYIRETQADEYLAAWYYQLEAMLASALGSFDEKSNDYKFRGMQWWPFDSADTTEAWKGADHHCSIRDIWAKRPTMRTEDEIAEREAAARVVETTRVRKRQRAAVEGNMYLCTHTGCEREQRGRGFGSIQALEGHHAWHNRDIAIAEDRYLCKMTGFCISTELLNIYKWIEAGAGIIGLYQDIVATEGPGGAHHYSSLANSLVCLTKQKFENVFSEVWLLVRYVNIAHVYSEFENELQDKKSSEYQKYKAAVEGHKKEFGKLHMGVSRRQYILTQAVRGVFGEHGEGHRSRLSEDKQLAKSHFTKMEKLLDTALALSYLGDAFGPGIHALLIA</sequence>
<evidence type="ECO:0000313" key="1">
    <source>
        <dbReference type="EMBL" id="THZ72525.1"/>
    </source>
</evidence>
<comment type="caution">
    <text evidence="1">The sequence shown here is derived from an EMBL/GenBank/DDBJ whole genome shotgun (WGS) entry which is preliminary data.</text>
</comment>